<dbReference type="AlphaFoldDB" id="A0A0E9QL95"/>
<name>A0A0E9QL95_ANGAN</name>
<reference evidence="1" key="1">
    <citation type="submission" date="2014-11" db="EMBL/GenBank/DDBJ databases">
        <authorList>
            <person name="Amaro Gonzalez C."/>
        </authorList>
    </citation>
    <scope>NUCLEOTIDE SEQUENCE</scope>
</reference>
<sequence>MLPGFQCSLSALGVGSWLPGGNVVFNARSFASLECDLSTGRSVLFTDF</sequence>
<proteinExistence type="predicted"/>
<evidence type="ECO:0000313" key="1">
    <source>
        <dbReference type="EMBL" id="JAH17569.1"/>
    </source>
</evidence>
<organism evidence="1">
    <name type="scientific">Anguilla anguilla</name>
    <name type="common">European freshwater eel</name>
    <name type="synonym">Muraena anguilla</name>
    <dbReference type="NCBI Taxonomy" id="7936"/>
    <lineage>
        <taxon>Eukaryota</taxon>
        <taxon>Metazoa</taxon>
        <taxon>Chordata</taxon>
        <taxon>Craniata</taxon>
        <taxon>Vertebrata</taxon>
        <taxon>Euteleostomi</taxon>
        <taxon>Actinopterygii</taxon>
        <taxon>Neopterygii</taxon>
        <taxon>Teleostei</taxon>
        <taxon>Anguilliformes</taxon>
        <taxon>Anguillidae</taxon>
        <taxon>Anguilla</taxon>
    </lineage>
</organism>
<dbReference type="EMBL" id="GBXM01091008">
    <property type="protein sequence ID" value="JAH17569.1"/>
    <property type="molecule type" value="Transcribed_RNA"/>
</dbReference>
<protein>
    <submittedName>
        <fullName evidence="1">Uncharacterized protein</fullName>
    </submittedName>
</protein>
<reference evidence="1" key="2">
    <citation type="journal article" date="2015" name="Fish Shellfish Immunol.">
        <title>Early steps in the European eel (Anguilla anguilla)-Vibrio vulnificus interaction in the gills: Role of the RtxA13 toxin.</title>
        <authorList>
            <person name="Callol A."/>
            <person name="Pajuelo D."/>
            <person name="Ebbesson L."/>
            <person name="Teles M."/>
            <person name="MacKenzie S."/>
            <person name="Amaro C."/>
        </authorList>
    </citation>
    <scope>NUCLEOTIDE SEQUENCE</scope>
</reference>
<accession>A0A0E9QL95</accession>